<evidence type="ECO:0000313" key="2">
    <source>
        <dbReference type="Proteomes" id="UP001497623"/>
    </source>
</evidence>
<comment type="caution">
    <text evidence="1">The sequence shown here is derived from an EMBL/GenBank/DDBJ whole genome shotgun (WGS) entry which is preliminary data.</text>
</comment>
<keyword evidence="2" id="KW-1185">Reference proteome</keyword>
<gene>
    <name evidence="1" type="ORF">MNOR_LOCUS40260</name>
</gene>
<sequence>SRVCCVGGREAHSSRCCWLSDTILPAAAATATHELSIAYTTTTKPGLLPYPPHRHAHDNIYYNQDYKTTRYTIGNNIVIILPEKSYYYLDYHGCLPLIKHRKRSVNISYKLNIYFIS</sequence>
<reference evidence="1 2" key="1">
    <citation type="submission" date="2024-05" db="EMBL/GenBank/DDBJ databases">
        <authorList>
            <person name="Wallberg A."/>
        </authorList>
    </citation>
    <scope>NUCLEOTIDE SEQUENCE [LARGE SCALE GENOMIC DNA]</scope>
</reference>
<accession>A0AAV2ST31</accession>
<dbReference type="Proteomes" id="UP001497623">
    <property type="component" value="Unassembled WGS sequence"/>
</dbReference>
<protein>
    <submittedName>
        <fullName evidence="1">Uncharacterized protein</fullName>
    </submittedName>
</protein>
<feature type="non-terminal residue" evidence="1">
    <location>
        <position position="1"/>
    </location>
</feature>
<dbReference type="AlphaFoldDB" id="A0AAV2ST31"/>
<name>A0AAV2ST31_MEGNR</name>
<evidence type="ECO:0000313" key="1">
    <source>
        <dbReference type="EMBL" id="CAL4236548.1"/>
    </source>
</evidence>
<organism evidence="1 2">
    <name type="scientific">Meganyctiphanes norvegica</name>
    <name type="common">Northern krill</name>
    <name type="synonym">Thysanopoda norvegica</name>
    <dbReference type="NCBI Taxonomy" id="48144"/>
    <lineage>
        <taxon>Eukaryota</taxon>
        <taxon>Metazoa</taxon>
        <taxon>Ecdysozoa</taxon>
        <taxon>Arthropoda</taxon>
        <taxon>Crustacea</taxon>
        <taxon>Multicrustacea</taxon>
        <taxon>Malacostraca</taxon>
        <taxon>Eumalacostraca</taxon>
        <taxon>Eucarida</taxon>
        <taxon>Euphausiacea</taxon>
        <taxon>Euphausiidae</taxon>
        <taxon>Meganyctiphanes</taxon>
    </lineage>
</organism>
<proteinExistence type="predicted"/>
<dbReference type="EMBL" id="CAXKWB010119099">
    <property type="protein sequence ID" value="CAL4236548.1"/>
    <property type="molecule type" value="Genomic_DNA"/>
</dbReference>